<dbReference type="PROSITE" id="PS51257">
    <property type="entry name" value="PROKAR_LIPOPROTEIN"/>
    <property type="match status" value="1"/>
</dbReference>
<dbReference type="InterPro" id="IPR041489">
    <property type="entry name" value="PDZ_6"/>
</dbReference>
<protein>
    <submittedName>
        <fullName evidence="3">PDZ domain-containing protein</fullName>
    </submittedName>
</protein>
<sequence>MRTIAVVLLLFPVLALAQSCPGCPNSGKEAEPCHWLEVTGIVPDGPAARAGIRVGDALASYDGKPMGCRAELSAAQAAVQVDSVVASFRRGNKELNFVLPKGKLGIHFAEWMNDLRPDSGAKLIAGVPNLSWNEMNSFMGALQAVGHRIGDHSGYAFLSGVSGAAFRTQFFDTWCPSSPDATVGFDAGTAALKARGLDATWLHVSSDGKNKPQIVAAIKKSIDAGMPVLAIDLIETPEWGIIIGYQKNGEELLCRTYFDKRKGFDVARKFPFAVAILKREGKVPDDGASVKQGFRIVVENLTTPKYGEYYSGLVAFDKWMARLRDDDFTQLDSAKLSNVIQANYWTFSRLVADRKTGIEYLGIVAQQMPGLEAKTGAVAALYQREVEILEPLLEEMPCPGSVVPGWLWEKADRDKEISALAAARAIEEQALPLWKDLAKAK</sequence>
<feature type="signal peptide" evidence="1">
    <location>
        <begin position="1"/>
        <end position="17"/>
    </location>
</feature>
<dbReference type="SUPFAM" id="SSF50156">
    <property type="entry name" value="PDZ domain-like"/>
    <property type="match status" value="1"/>
</dbReference>
<feature type="chain" id="PRO_5036706715" evidence="1">
    <location>
        <begin position="18"/>
        <end position="441"/>
    </location>
</feature>
<dbReference type="Proteomes" id="UP000779900">
    <property type="component" value="Unassembled WGS sequence"/>
</dbReference>
<evidence type="ECO:0000313" key="4">
    <source>
        <dbReference type="Proteomes" id="UP000779900"/>
    </source>
</evidence>
<dbReference type="EMBL" id="VGIR01000052">
    <property type="protein sequence ID" value="MBM3331957.1"/>
    <property type="molecule type" value="Genomic_DNA"/>
</dbReference>
<reference evidence="3" key="1">
    <citation type="submission" date="2019-03" db="EMBL/GenBank/DDBJ databases">
        <title>Lake Tanganyika Metagenome-Assembled Genomes (MAGs).</title>
        <authorList>
            <person name="Tran P."/>
        </authorList>
    </citation>
    <scope>NUCLEOTIDE SEQUENCE</scope>
    <source>
        <strain evidence="3">K_DeepCast_150m_m2_040</strain>
    </source>
</reference>
<evidence type="ECO:0000313" key="3">
    <source>
        <dbReference type="EMBL" id="MBM3331957.1"/>
    </source>
</evidence>
<keyword evidence="1" id="KW-0732">Signal</keyword>
<comment type="caution">
    <text evidence="3">The sequence shown here is derived from an EMBL/GenBank/DDBJ whole genome shotgun (WGS) entry which is preliminary data.</text>
</comment>
<accession>A0A937XF50</accession>
<dbReference type="InterPro" id="IPR036034">
    <property type="entry name" value="PDZ_sf"/>
</dbReference>
<dbReference type="AlphaFoldDB" id="A0A937XF50"/>
<dbReference type="Pfam" id="PF17820">
    <property type="entry name" value="PDZ_6"/>
    <property type="match status" value="1"/>
</dbReference>
<name>A0A937XF50_UNCW3</name>
<dbReference type="InterPro" id="IPR001478">
    <property type="entry name" value="PDZ"/>
</dbReference>
<dbReference type="Gene3D" id="2.30.42.10">
    <property type="match status" value="1"/>
</dbReference>
<dbReference type="PROSITE" id="PS50106">
    <property type="entry name" value="PDZ"/>
    <property type="match status" value="1"/>
</dbReference>
<gene>
    <name evidence="3" type="ORF">FJY68_08935</name>
</gene>
<evidence type="ECO:0000256" key="1">
    <source>
        <dbReference type="SAM" id="SignalP"/>
    </source>
</evidence>
<organism evidence="3 4">
    <name type="scientific">candidate division WOR-3 bacterium</name>
    <dbReference type="NCBI Taxonomy" id="2052148"/>
    <lineage>
        <taxon>Bacteria</taxon>
        <taxon>Bacteria division WOR-3</taxon>
    </lineage>
</organism>
<evidence type="ECO:0000259" key="2">
    <source>
        <dbReference type="PROSITE" id="PS50106"/>
    </source>
</evidence>
<feature type="domain" description="PDZ" evidence="2">
    <location>
        <begin position="38"/>
        <end position="103"/>
    </location>
</feature>
<proteinExistence type="predicted"/>